<accession>A0A5B7F4Y1</accession>
<keyword evidence="3" id="KW-1185">Reference proteome</keyword>
<evidence type="ECO:0000313" key="3">
    <source>
        <dbReference type="Proteomes" id="UP000324222"/>
    </source>
</evidence>
<gene>
    <name evidence="2" type="ORF">E2C01_035685</name>
</gene>
<sequence length="140" mass="14876">MASKKLRGDDEVVLHHYARVHSLIHSLTRCRALGLRDPLPGSRGYGRPLLKGICWAGSSRSRWGGAGASCNNSSGSRKGVVPSTHGVHSRSAPGRPLPVAEGTPPESPGGVTAEGDVAWLLVVVVVVVEKDRLVFHTHTY</sequence>
<feature type="region of interest" description="Disordered" evidence="1">
    <location>
        <begin position="62"/>
        <end position="110"/>
    </location>
</feature>
<evidence type="ECO:0000256" key="1">
    <source>
        <dbReference type="SAM" id="MobiDB-lite"/>
    </source>
</evidence>
<protein>
    <submittedName>
        <fullName evidence="2">Uncharacterized protein</fullName>
    </submittedName>
</protein>
<dbReference type="Proteomes" id="UP000324222">
    <property type="component" value="Unassembled WGS sequence"/>
</dbReference>
<reference evidence="2 3" key="1">
    <citation type="submission" date="2019-05" db="EMBL/GenBank/DDBJ databases">
        <title>Another draft genome of Portunus trituberculatus and its Hox gene families provides insights of decapod evolution.</title>
        <authorList>
            <person name="Jeong J.-H."/>
            <person name="Song I."/>
            <person name="Kim S."/>
            <person name="Choi T."/>
            <person name="Kim D."/>
            <person name="Ryu S."/>
            <person name="Kim W."/>
        </authorList>
    </citation>
    <scope>NUCLEOTIDE SEQUENCE [LARGE SCALE GENOMIC DNA]</scope>
    <source>
        <tissue evidence="2">Muscle</tissue>
    </source>
</reference>
<name>A0A5B7F4Y1_PORTR</name>
<dbReference type="EMBL" id="VSRR010005296">
    <property type="protein sequence ID" value="MPC42071.1"/>
    <property type="molecule type" value="Genomic_DNA"/>
</dbReference>
<dbReference type="AlphaFoldDB" id="A0A5B7F4Y1"/>
<feature type="compositionally biased region" description="Low complexity" evidence="1">
    <location>
        <begin position="62"/>
        <end position="76"/>
    </location>
</feature>
<comment type="caution">
    <text evidence="2">The sequence shown here is derived from an EMBL/GenBank/DDBJ whole genome shotgun (WGS) entry which is preliminary data.</text>
</comment>
<evidence type="ECO:0000313" key="2">
    <source>
        <dbReference type="EMBL" id="MPC42071.1"/>
    </source>
</evidence>
<proteinExistence type="predicted"/>
<organism evidence="2 3">
    <name type="scientific">Portunus trituberculatus</name>
    <name type="common">Swimming crab</name>
    <name type="synonym">Neptunus trituberculatus</name>
    <dbReference type="NCBI Taxonomy" id="210409"/>
    <lineage>
        <taxon>Eukaryota</taxon>
        <taxon>Metazoa</taxon>
        <taxon>Ecdysozoa</taxon>
        <taxon>Arthropoda</taxon>
        <taxon>Crustacea</taxon>
        <taxon>Multicrustacea</taxon>
        <taxon>Malacostraca</taxon>
        <taxon>Eumalacostraca</taxon>
        <taxon>Eucarida</taxon>
        <taxon>Decapoda</taxon>
        <taxon>Pleocyemata</taxon>
        <taxon>Brachyura</taxon>
        <taxon>Eubrachyura</taxon>
        <taxon>Portunoidea</taxon>
        <taxon>Portunidae</taxon>
        <taxon>Portuninae</taxon>
        <taxon>Portunus</taxon>
    </lineage>
</organism>